<keyword evidence="1" id="KW-0732">Signal</keyword>
<feature type="signal peptide" evidence="1">
    <location>
        <begin position="1"/>
        <end position="30"/>
    </location>
</feature>
<feature type="chain" id="PRO_5009312955" evidence="1">
    <location>
        <begin position="31"/>
        <end position="92"/>
    </location>
</feature>
<evidence type="ECO:0000313" key="3">
    <source>
        <dbReference type="WBParaSite" id="L893_g22591.t1"/>
    </source>
</evidence>
<sequence>MTVAGVRSALFWFFAATLCVVLLLNEPAGAVDTHQMARRDPGEIDSLLSELKSKAMTGRMRFGKRAPKATYGSDYATDPETFSDRYFFLQEQ</sequence>
<dbReference type="Proteomes" id="UP000095287">
    <property type="component" value="Unplaced"/>
</dbReference>
<proteinExistence type="predicted"/>
<dbReference type="AlphaFoldDB" id="A0A1I7Z3W0"/>
<name>A0A1I7Z3W0_9BILA</name>
<protein>
    <submittedName>
        <fullName evidence="3">Short neuropeptide F</fullName>
    </submittedName>
</protein>
<reference evidence="3" key="1">
    <citation type="submission" date="2016-11" db="UniProtKB">
        <authorList>
            <consortium name="WormBaseParasite"/>
        </authorList>
    </citation>
    <scope>IDENTIFICATION</scope>
</reference>
<evidence type="ECO:0000256" key="1">
    <source>
        <dbReference type="SAM" id="SignalP"/>
    </source>
</evidence>
<evidence type="ECO:0000313" key="2">
    <source>
        <dbReference type="Proteomes" id="UP000095287"/>
    </source>
</evidence>
<accession>A0A1I7Z3W0</accession>
<dbReference type="WBParaSite" id="L893_g22591.t1">
    <property type="protein sequence ID" value="L893_g22591.t1"/>
    <property type="gene ID" value="L893_g22591"/>
</dbReference>
<organism evidence="2 3">
    <name type="scientific">Steinernema glaseri</name>
    <dbReference type="NCBI Taxonomy" id="37863"/>
    <lineage>
        <taxon>Eukaryota</taxon>
        <taxon>Metazoa</taxon>
        <taxon>Ecdysozoa</taxon>
        <taxon>Nematoda</taxon>
        <taxon>Chromadorea</taxon>
        <taxon>Rhabditida</taxon>
        <taxon>Tylenchina</taxon>
        <taxon>Panagrolaimomorpha</taxon>
        <taxon>Strongyloidoidea</taxon>
        <taxon>Steinernematidae</taxon>
        <taxon>Steinernema</taxon>
    </lineage>
</organism>
<keyword evidence="2" id="KW-1185">Reference proteome</keyword>